<name>A0A0A8YLC6_ARUDO</name>
<evidence type="ECO:0000256" key="1">
    <source>
        <dbReference type="SAM" id="MobiDB-lite"/>
    </source>
</evidence>
<accession>A0A0A8YLC6</accession>
<dbReference type="AlphaFoldDB" id="A0A0A8YLC6"/>
<feature type="region of interest" description="Disordered" evidence="1">
    <location>
        <begin position="1"/>
        <end position="33"/>
    </location>
</feature>
<sequence>MAFRGARRHPHATVTPCLITNTGQDQRQPHDSL</sequence>
<evidence type="ECO:0000313" key="2">
    <source>
        <dbReference type="EMBL" id="JAD23362.1"/>
    </source>
</evidence>
<feature type="compositionally biased region" description="Basic residues" evidence="1">
    <location>
        <begin position="1"/>
        <end position="11"/>
    </location>
</feature>
<reference evidence="2" key="1">
    <citation type="submission" date="2014-09" db="EMBL/GenBank/DDBJ databases">
        <authorList>
            <person name="Magalhaes I.L.F."/>
            <person name="Oliveira U."/>
            <person name="Santos F.R."/>
            <person name="Vidigal T.H.D.A."/>
            <person name="Brescovit A.D."/>
            <person name="Santos A.J."/>
        </authorList>
    </citation>
    <scope>NUCLEOTIDE SEQUENCE</scope>
    <source>
        <tissue evidence="2">Shoot tissue taken approximately 20 cm above the soil surface</tissue>
    </source>
</reference>
<organism evidence="2">
    <name type="scientific">Arundo donax</name>
    <name type="common">Giant reed</name>
    <name type="synonym">Donax arundinaceus</name>
    <dbReference type="NCBI Taxonomy" id="35708"/>
    <lineage>
        <taxon>Eukaryota</taxon>
        <taxon>Viridiplantae</taxon>
        <taxon>Streptophyta</taxon>
        <taxon>Embryophyta</taxon>
        <taxon>Tracheophyta</taxon>
        <taxon>Spermatophyta</taxon>
        <taxon>Magnoliopsida</taxon>
        <taxon>Liliopsida</taxon>
        <taxon>Poales</taxon>
        <taxon>Poaceae</taxon>
        <taxon>PACMAD clade</taxon>
        <taxon>Arundinoideae</taxon>
        <taxon>Arundineae</taxon>
        <taxon>Arundo</taxon>
    </lineage>
</organism>
<reference evidence="2" key="2">
    <citation type="journal article" date="2015" name="Data Brief">
        <title>Shoot transcriptome of the giant reed, Arundo donax.</title>
        <authorList>
            <person name="Barrero R.A."/>
            <person name="Guerrero F.D."/>
            <person name="Moolhuijzen P."/>
            <person name="Goolsby J.A."/>
            <person name="Tidwell J."/>
            <person name="Bellgard S.E."/>
            <person name="Bellgard M.I."/>
        </authorList>
    </citation>
    <scope>NUCLEOTIDE SEQUENCE</scope>
    <source>
        <tissue evidence="2">Shoot tissue taken approximately 20 cm above the soil surface</tissue>
    </source>
</reference>
<proteinExistence type="predicted"/>
<dbReference type="EMBL" id="GBRH01274533">
    <property type="protein sequence ID" value="JAD23362.1"/>
    <property type="molecule type" value="Transcribed_RNA"/>
</dbReference>
<protein>
    <submittedName>
        <fullName evidence="2">Uncharacterized protein</fullName>
    </submittedName>
</protein>